<keyword evidence="2" id="KW-1185">Reference proteome</keyword>
<sequence>MESNEVKQAATTGETMGNAFTDALEALCAQHGIKQFVFGGIDQGSEAQPDQDEQTHFTGMLNGSSAFCLQAIPCLISRLSTAQKGVIAMAIIQSIGVVSKPSAHHATA</sequence>
<dbReference type="Proteomes" id="UP000326344">
    <property type="component" value="Unassembled WGS sequence"/>
</dbReference>
<dbReference type="EMBL" id="VTWS01000001">
    <property type="protein sequence ID" value="KAA9357276.1"/>
    <property type="molecule type" value="Genomic_DNA"/>
</dbReference>
<organism evidence="1 2">
    <name type="scientific">Larkinella humicola</name>
    <dbReference type="NCBI Taxonomy" id="2607654"/>
    <lineage>
        <taxon>Bacteria</taxon>
        <taxon>Pseudomonadati</taxon>
        <taxon>Bacteroidota</taxon>
        <taxon>Cytophagia</taxon>
        <taxon>Cytophagales</taxon>
        <taxon>Spirosomataceae</taxon>
        <taxon>Larkinella</taxon>
    </lineage>
</organism>
<evidence type="ECO:0000313" key="2">
    <source>
        <dbReference type="Proteomes" id="UP000326344"/>
    </source>
</evidence>
<evidence type="ECO:0000313" key="1">
    <source>
        <dbReference type="EMBL" id="KAA9357276.1"/>
    </source>
</evidence>
<proteinExistence type="predicted"/>
<dbReference type="RefSeq" id="WP_150875403.1">
    <property type="nucleotide sequence ID" value="NZ_VTWS01000001.1"/>
</dbReference>
<comment type="caution">
    <text evidence="1">The sequence shown here is derived from an EMBL/GenBank/DDBJ whole genome shotgun (WGS) entry which is preliminary data.</text>
</comment>
<name>A0A5N1JNS6_9BACT</name>
<reference evidence="1 2" key="1">
    <citation type="submission" date="2019-09" db="EMBL/GenBank/DDBJ databases">
        <title>Genome Sequence of Larkinella sp MA1.</title>
        <authorList>
            <person name="Srinivasan S."/>
        </authorList>
    </citation>
    <scope>NUCLEOTIDE SEQUENCE [LARGE SCALE GENOMIC DNA]</scope>
    <source>
        <strain evidence="1 2">MA1</strain>
    </source>
</reference>
<accession>A0A5N1JNS6</accession>
<protein>
    <submittedName>
        <fullName evidence="1">Uncharacterized protein</fullName>
    </submittedName>
</protein>
<gene>
    <name evidence="1" type="ORF">F0P93_05940</name>
</gene>
<dbReference type="AlphaFoldDB" id="A0A5N1JNS6"/>